<reference evidence="3 4" key="1">
    <citation type="journal article" date="2018" name="Sci. Rep.">
        <title>Comparative analysis of the Pocillopora damicornis genome highlights role of immune system in coral evolution.</title>
        <authorList>
            <person name="Cunning R."/>
            <person name="Bay R.A."/>
            <person name="Gillette P."/>
            <person name="Baker A.C."/>
            <person name="Traylor-Knowles N."/>
        </authorList>
    </citation>
    <scope>NUCLEOTIDE SEQUENCE [LARGE SCALE GENOMIC DNA]</scope>
    <source>
        <strain evidence="3">RSMAS</strain>
        <tissue evidence="3">Whole animal</tissue>
    </source>
</reference>
<dbReference type="InterPro" id="IPR004087">
    <property type="entry name" value="KH_dom"/>
</dbReference>
<dbReference type="InterPro" id="IPR036612">
    <property type="entry name" value="KH_dom_type_1_sf"/>
</dbReference>
<accession>A0A3M6U4V3</accession>
<dbReference type="EMBL" id="RCHS01002251">
    <property type="protein sequence ID" value="RMX48564.1"/>
    <property type="molecule type" value="Genomic_DNA"/>
</dbReference>
<name>A0A3M6U4V3_POCDA</name>
<proteinExistence type="predicted"/>
<dbReference type="GO" id="GO:0003723">
    <property type="term" value="F:RNA binding"/>
    <property type="evidence" value="ECO:0007669"/>
    <property type="project" value="UniProtKB-UniRule"/>
</dbReference>
<protein>
    <recommendedName>
        <fullName evidence="2">K Homology domain-containing protein</fullName>
    </recommendedName>
</protein>
<evidence type="ECO:0000313" key="3">
    <source>
        <dbReference type="EMBL" id="RMX48564.1"/>
    </source>
</evidence>
<keyword evidence="1" id="KW-0694">RNA-binding</keyword>
<comment type="caution">
    <text evidence="3">The sequence shown here is derived from an EMBL/GenBank/DDBJ whole genome shotgun (WGS) entry which is preliminary data.</text>
</comment>
<dbReference type="Proteomes" id="UP000275408">
    <property type="component" value="Unassembled WGS sequence"/>
</dbReference>
<dbReference type="InterPro" id="IPR004088">
    <property type="entry name" value="KH_dom_type_1"/>
</dbReference>
<keyword evidence="4" id="KW-1185">Reference proteome</keyword>
<organism evidence="3 4">
    <name type="scientific">Pocillopora damicornis</name>
    <name type="common">Cauliflower coral</name>
    <name type="synonym">Millepora damicornis</name>
    <dbReference type="NCBI Taxonomy" id="46731"/>
    <lineage>
        <taxon>Eukaryota</taxon>
        <taxon>Metazoa</taxon>
        <taxon>Cnidaria</taxon>
        <taxon>Anthozoa</taxon>
        <taxon>Hexacorallia</taxon>
        <taxon>Scleractinia</taxon>
        <taxon>Astrocoeniina</taxon>
        <taxon>Pocilloporidae</taxon>
        <taxon>Pocillopora</taxon>
    </lineage>
</organism>
<feature type="domain" description="K Homology" evidence="2">
    <location>
        <begin position="47"/>
        <end position="111"/>
    </location>
</feature>
<evidence type="ECO:0000313" key="4">
    <source>
        <dbReference type="Proteomes" id="UP000275408"/>
    </source>
</evidence>
<dbReference type="Pfam" id="PF00013">
    <property type="entry name" value="KH_1"/>
    <property type="match status" value="1"/>
</dbReference>
<dbReference type="SMART" id="SM00322">
    <property type="entry name" value="KH"/>
    <property type="match status" value="1"/>
</dbReference>
<dbReference type="Gene3D" id="3.30.310.210">
    <property type="match status" value="1"/>
</dbReference>
<dbReference type="PROSITE" id="PS50084">
    <property type="entry name" value="KH_TYPE_1"/>
    <property type="match status" value="1"/>
</dbReference>
<gene>
    <name evidence="3" type="ORF">pdam_00019417</name>
</gene>
<dbReference type="OrthoDB" id="5982948at2759"/>
<sequence>MAKSGAKISSRDEDSFLIRGDTEQRALAKSLILEKVQEIQRKRNDARSLGEHVEIPQVYKGLVMGKGGDNLRDISTQTGAKVIRKDGEVYIAGGTEQQRQQAKLHISTIIAGARLRGVENEFNKVCRFIDGCNLPSDCKLKLEQVSEGDRMVLPGLQSQWRLKPTEDYEHQEPNSSTDGYHSQIMDAALKALRQIKYETEQQPKADMWCHLGKAIIRGADEEEVTEGEWSIDEVTAKLQSSEAENYWKVWVAKADINKKLEDISIPFSDVKNILETIHFEDEVTRSRCQGWLVLPSRRYLQADILFPSCEFDCRLTIRGRTDRAVNADYAPDEETRLILSKYLSGLTFDDEDDFGLRLPEETIPEGFHLIHKRSSKRTLYTANEGYAIILSKESSWRSDIRNEDSRESTDLHLHCKEWDEALCTKDWEPDAIVAKLPEFLKFLKQVQSFVAQEMAE</sequence>
<dbReference type="AlphaFoldDB" id="A0A3M6U4V3"/>
<dbReference type="SUPFAM" id="SSF54791">
    <property type="entry name" value="Eukaryotic type KH-domain (KH-domain type I)"/>
    <property type="match status" value="1"/>
</dbReference>
<evidence type="ECO:0000256" key="1">
    <source>
        <dbReference type="PROSITE-ProRule" id="PRU00117"/>
    </source>
</evidence>
<evidence type="ECO:0000259" key="2">
    <source>
        <dbReference type="SMART" id="SM00322"/>
    </source>
</evidence>